<evidence type="ECO:0000256" key="6">
    <source>
        <dbReference type="ARBA" id="ARBA00023015"/>
    </source>
</evidence>
<dbReference type="PANTHER" id="PTHR15499">
    <property type="entry name" value="HMG BOX-CONTAINING PROTEIN 1"/>
    <property type="match status" value="1"/>
</dbReference>
<proteinExistence type="predicted"/>
<dbReference type="SMART" id="SM00536">
    <property type="entry name" value="AXH"/>
    <property type="match status" value="1"/>
</dbReference>
<dbReference type="Ensembl" id="ENSGWIT00000046373.1">
    <property type="protein sequence ID" value="ENSGWIP00000042742.1"/>
    <property type="gene ID" value="ENSGWIG00000021420.1"/>
</dbReference>
<dbReference type="Pfam" id="PF08517">
    <property type="entry name" value="AXH"/>
    <property type="match status" value="1"/>
</dbReference>
<evidence type="ECO:0000256" key="7">
    <source>
        <dbReference type="ARBA" id="ARBA00023125"/>
    </source>
</evidence>
<dbReference type="PROSITE" id="PS50118">
    <property type="entry name" value="HMG_BOX_2"/>
    <property type="match status" value="1"/>
</dbReference>
<evidence type="ECO:0000256" key="14">
    <source>
        <dbReference type="SAM" id="MobiDB-lite"/>
    </source>
</evidence>
<dbReference type="InterPro" id="IPR039655">
    <property type="entry name" value="HBP1"/>
</dbReference>
<keyword evidence="9 13" id="KW-0539">Nucleus</keyword>
<evidence type="ECO:0000256" key="1">
    <source>
        <dbReference type="ARBA" id="ARBA00004123"/>
    </source>
</evidence>
<evidence type="ECO:0000256" key="10">
    <source>
        <dbReference type="ARBA" id="ARBA00025095"/>
    </source>
</evidence>
<dbReference type="InterPro" id="IPR003652">
    <property type="entry name" value="Ataxin_AXH_dom"/>
</dbReference>
<evidence type="ECO:0000256" key="13">
    <source>
        <dbReference type="PROSITE-ProRule" id="PRU00267"/>
    </source>
</evidence>
<feature type="region of interest" description="Disordered" evidence="14">
    <location>
        <begin position="382"/>
        <end position="406"/>
    </location>
</feature>
<dbReference type="GO" id="GO:0005634">
    <property type="term" value="C:nucleus"/>
    <property type="evidence" value="ECO:0007669"/>
    <property type="project" value="UniProtKB-SubCell"/>
</dbReference>
<dbReference type="GO" id="GO:0003723">
    <property type="term" value="F:RNA binding"/>
    <property type="evidence" value="ECO:0007669"/>
    <property type="project" value="InterPro"/>
</dbReference>
<evidence type="ECO:0000256" key="8">
    <source>
        <dbReference type="ARBA" id="ARBA00023163"/>
    </source>
</evidence>
<evidence type="ECO:0000256" key="3">
    <source>
        <dbReference type="ARBA" id="ARBA00022491"/>
    </source>
</evidence>
<dbReference type="GO" id="GO:0000978">
    <property type="term" value="F:RNA polymerase II cis-regulatory region sequence-specific DNA binding"/>
    <property type="evidence" value="ECO:0007669"/>
    <property type="project" value="TreeGrafter"/>
</dbReference>
<evidence type="ECO:0000256" key="12">
    <source>
        <dbReference type="ARBA" id="ARBA00030708"/>
    </source>
</evidence>
<dbReference type="GO" id="GO:0000981">
    <property type="term" value="F:DNA-binding transcription factor activity, RNA polymerase II-specific"/>
    <property type="evidence" value="ECO:0007669"/>
    <property type="project" value="TreeGrafter"/>
</dbReference>
<evidence type="ECO:0000256" key="9">
    <source>
        <dbReference type="ARBA" id="ARBA00023242"/>
    </source>
</evidence>
<evidence type="ECO:0000259" key="15">
    <source>
        <dbReference type="PROSITE" id="PS50118"/>
    </source>
</evidence>
<evidence type="ECO:0000256" key="2">
    <source>
        <dbReference type="ARBA" id="ARBA00017229"/>
    </source>
</evidence>
<evidence type="ECO:0000256" key="4">
    <source>
        <dbReference type="ARBA" id="ARBA00022687"/>
    </source>
</evidence>
<keyword evidence="3" id="KW-0678">Repressor</keyword>
<reference evidence="17" key="3">
    <citation type="submission" date="2025-09" db="UniProtKB">
        <authorList>
            <consortium name="Ensembl"/>
        </authorList>
    </citation>
    <scope>IDENTIFICATION</scope>
</reference>
<dbReference type="InterPro" id="IPR036096">
    <property type="entry name" value="Ataxin_AXH_dom_sf"/>
</dbReference>
<organism evidence="17 18">
    <name type="scientific">Gouania willdenowi</name>
    <name type="common">Blunt-snouted clingfish</name>
    <name type="synonym">Lepadogaster willdenowi</name>
    <dbReference type="NCBI Taxonomy" id="441366"/>
    <lineage>
        <taxon>Eukaryota</taxon>
        <taxon>Metazoa</taxon>
        <taxon>Chordata</taxon>
        <taxon>Craniata</taxon>
        <taxon>Vertebrata</taxon>
        <taxon>Euteleostomi</taxon>
        <taxon>Actinopterygii</taxon>
        <taxon>Neopterygii</taxon>
        <taxon>Teleostei</taxon>
        <taxon>Neoteleostei</taxon>
        <taxon>Acanthomorphata</taxon>
        <taxon>Ovalentaria</taxon>
        <taxon>Blenniimorphae</taxon>
        <taxon>Blenniiformes</taxon>
        <taxon>Gobiesocoidei</taxon>
        <taxon>Gobiesocidae</taxon>
        <taxon>Gobiesocinae</taxon>
        <taxon>Gouania</taxon>
    </lineage>
</organism>
<dbReference type="Proteomes" id="UP000694680">
    <property type="component" value="Chromosome 6"/>
</dbReference>
<dbReference type="AlphaFoldDB" id="A0A8C5HAQ2"/>
<feature type="domain" description="HMG box" evidence="15">
    <location>
        <begin position="409"/>
        <end position="458"/>
    </location>
</feature>
<dbReference type="SMART" id="SM00398">
    <property type="entry name" value="HMG"/>
    <property type="match status" value="1"/>
</dbReference>
<dbReference type="GO" id="GO:0016055">
    <property type="term" value="P:Wnt signaling pathway"/>
    <property type="evidence" value="ECO:0007669"/>
    <property type="project" value="UniProtKB-KW"/>
</dbReference>
<protein>
    <recommendedName>
        <fullName evidence="2">HMG box-containing protein 1</fullName>
    </recommendedName>
    <alternativeName>
        <fullName evidence="12">HMG box transcription factor 1</fullName>
    </alternativeName>
    <alternativeName>
        <fullName evidence="11">High mobility group box transcription factor 1</fullName>
    </alternativeName>
</protein>
<reference evidence="17" key="2">
    <citation type="submission" date="2025-08" db="UniProtKB">
        <authorList>
            <consortium name="Ensembl"/>
        </authorList>
    </citation>
    <scope>IDENTIFICATION</scope>
</reference>
<dbReference type="PROSITE" id="PS51148">
    <property type="entry name" value="AXH"/>
    <property type="match status" value="1"/>
</dbReference>
<name>A0A8C5HAQ2_GOUWI</name>
<keyword evidence="18" id="KW-1185">Reference proteome</keyword>
<dbReference type="Gene3D" id="1.10.30.10">
    <property type="entry name" value="High mobility group box domain"/>
    <property type="match status" value="1"/>
</dbReference>
<dbReference type="SUPFAM" id="SSF102031">
    <property type="entry name" value="AXH domain"/>
    <property type="match status" value="1"/>
</dbReference>
<evidence type="ECO:0000313" key="18">
    <source>
        <dbReference type="Proteomes" id="UP000694680"/>
    </source>
</evidence>
<evidence type="ECO:0000256" key="5">
    <source>
        <dbReference type="ARBA" id="ARBA00022843"/>
    </source>
</evidence>
<dbReference type="InterPro" id="IPR009071">
    <property type="entry name" value="HMG_box_dom"/>
</dbReference>
<evidence type="ECO:0000256" key="11">
    <source>
        <dbReference type="ARBA" id="ARBA00030026"/>
    </source>
</evidence>
<evidence type="ECO:0000259" key="16">
    <source>
        <dbReference type="PROSITE" id="PS51148"/>
    </source>
</evidence>
<keyword evidence="8" id="KW-0804">Transcription</keyword>
<evidence type="ECO:0000313" key="17">
    <source>
        <dbReference type="Ensembl" id="ENSGWIP00000042742.1"/>
    </source>
</evidence>
<accession>A0A8C5HAQ2</accession>
<keyword evidence="5" id="KW-0832">Ubl conjugation</keyword>
<sequence>TVHVEIDITKLREERESVCVCMNADPHQSHNLLHCDEHFPSSPGFPTSDSFVEYDDLPDLQEVQEESESVAAPVFQVGVGVSHQERHTHSAQPLDTLWLTQLAHIATGPQSPLLQDWDHRSGYKSLFDIKVFISFPCSLSRFWVWCPLWEISLTSVLCLHRRAVNVGSAVTSRSSQSDGEGHGLEAFSCPPTAWHCFLKGTQLQFHSDSERMWQDVEDVAINENDSDDETKDRSLQVYGSEGLQLVEQTEVVFFGQAVLQLTFDPRTVGSTPVTARCPLNHPFYVQNKGWSSFYPSLTVRHYGIPCYDMEVGDVCLPPGHRDAKETDDSSVFCVFILSRYDFTPLDSSAVYVLSSMARRNRPASQSTVETITSERQSLKGLHSNSTCHKSTKSQHIGERDGNSATPIKCKRPMNAFMLFAKKFRVEYTQMNPGKDNRAISVLLGEQWKKMQSEERRTFTLLNPDCWKRKRTNSQYKTCI</sequence>
<comment type="function">
    <text evidence="10">Transcriptional repressor that binds to the promoter region of target genes. Plays a role in the regulation of the cell cycle and of the Wnt pathway. Binds preferentially to the sequence 5'-TTCATTCATTCA-3'. Binding to the histone H1.0 promoter is enhanced by interaction with RB1. Disrupts the interaction between DNA and TCF4.</text>
</comment>
<dbReference type="SUPFAM" id="SSF47095">
    <property type="entry name" value="HMG-box"/>
    <property type="match status" value="1"/>
</dbReference>
<comment type="subcellular location">
    <subcellularLocation>
        <location evidence="1">Nucleus</location>
    </subcellularLocation>
</comment>
<feature type="DNA-binding region" description="HMG box" evidence="13">
    <location>
        <begin position="409"/>
        <end position="458"/>
    </location>
</feature>
<keyword evidence="7 13" id="KW-0238">DNA-binding</keyword>
<dbReference type="PANTHER" id="PTHR15499:SF3">
    <property type="entry name" value="HMG BOX-CONTAINING PROTEIN 1"/>
    <property type="match status" value="1"/>
</dbReference>
<dbReference type="Pfam" id="PF00505">
    <property type="entry name" value="HMG_box"/>
    <property type="match status" value="1"/>
</dbReference>
<keyword evidence="4" id="KW-0879">Wnt signaling pathway</keyword>
<feature type="domain" description="AXH" evidence="16">
    <location>
        <begin position="185"/>
        <end position="326"/>
    </location>
</feature>
<dbReference type="InterPro" id="IPR036910">
    <property type="entry name" value="HMG_box_dom_sf"/>
</dbReference>
<reference evidence="17" key="1">
    <citation type="submission" date="2020-06" db="EMBL/GenBank/DDBJ databases">
        <authorList>
            <consortium name="Wellcome Sanger Institute Data Sharing"/>
        </authorList>
    </citation>
    <scope>NUCLEOTIDE SEQUENCE [LARGE SCALE GENOMIC DNA]</scope>
</reference>
<keyword evidence="6" id="KW-0805">Transcription regulation</keyword>